<dbReference type="Proteomes" id="UP000054016">
    <property type="component" value="Unassembled WGS sequence"/>
</dbReference>
<reference evidence="5" key="1">
    <citation type="submission" date="2015-06" db="EMBL/GenBank/DDBJ databases">
        <title>New insights into the roles of widespread benthic archaea in carbon and nitrogen cycling.</title>
        <authorList>
            <person name="Lazar C.S."/>
            <person name="Baker B.J."/>
            <person name="Seitz K.W."/>
            <person name="Hyde A.S."/>
            <person name="Dick G.J."/>
            <person name="Hinrichs K.-U."/>
            <person name="Teske A.P."/>
        </authorList>
    </citation>
    <scope>NUCLEOTIDE SEQUENCE [LARGE SCALE GENOMIC DNA]</scope>
</reference>
<evidence type="ECO:0000313" key="4">
    <source>
        <dbReference type="EMBL" id="KON31956.1"/>
    </source>
</evidence>
<dbReference type="InterPro" id="IPR056729">
    <property type="entry name" value="GMPPB_C"/>
</dbReference>
<dbReference type="Gene3D" id="2.160.10.10">
    <property type="entry name" value="Hexapeptide repeat proteins"/>
    <property type="match status" value="1"/>
</dbReference>
<dbReference type="GO" id="GO:0016740">
    <property type="term" value="F:transferase activity"/>
    <property type="evidence" value="ECO:0007669"/>
    <property type="project" value="UniProtKB-KW"/>
</dbReference>
<dbReference type="InterPro" id="IPR029044">
    <property type="entry name" value="Nucleotide-diphossugar_trans"/>
</dbReference>
<name>A0A0M0BUX2_9ARCH</name>
<dbReference type="PANTHER" id="PTHR22572">
    <property type="entry name" value="SUGAR-1-PHOSPHATE GUANYL TRANSFERASE"/>
    <property type="match status" value="1"/>
</dbReference>
<dbReference type="SUPFAM" id="SSF51161">
    <property type="entry name" value="Trimeric LpxA-like enzymes"/>
    <property type="match status" value="1"/>
</dbReference>
<evidence type="ECO:0000259" key="3">
    <source>
        <dbReference type="Pfam" id="PF25087"/>
    </source>
</evidence>
<evidence type="ECO:0000256" key="1">
    <source>
        <dbReference type="ARBA" id="ARBA00007274"/>
    </source>
</evidence>
<evidence type="ECO:0000313" key="5">
    <source>
        <dbReference type="Proteomes" id="UP000054016"/>
    </source>
</evidence>
<feature type="domain" description="Mannose-1-phosphate guanyltransferase C-terminal" evidence="3">
    <location>
        <begin position="309"/>
        <end position="417"/>
    </location>
</feature>
<feature type="domain" description="Nucleotidyl transferase" evidence="2">
    <location>
        <begin position="13"/>
        <end position="262"/>
    </location>
</feature>
<dbReference type="AlphaFoldDB" id="A0A0M0BUX2"/>
<sequence>MGDNYAPERLRVIIPVGGKATRLLPLTAATSKAALRLLNRPLVEFSLLSLARQGICNFIFGVKGYTNYRDLYDYFGSGYGFSVRYGIKPRIHIKYQPNVEDKGSADSARINMEYYNVTNPVFAVQGDNVFEICVKDLIQFHREKGALMTIVLREVDNVEGLGIADIDKSNRIRRFVEKPAPKDAPSNLANTGLYVLSPEIRKVFKEKGVKQIIKRKNRLDFGYDFIPYLTQAGHPVYGYTLKGNWFDVGTPKNYLEAMKKLLHGGFSMLIDFGGKTSKDQKMWVQGESLDSEQRRQTIIRKIKQGRIEIEGAVLIGRHCQIDDGVRIVNSCIDNFTRIGKGATIENSAILDRVIIGEKAEVRESIIGRHATILSSRRRPTKIDAVSVVADDVIIDEGCSLIETRIYPHQRVRGEFKQQILMSN</sequence>
<organism evidence="4 5">
    <name type="scientific">miscellaneous Crenarchaeota group-1 archaeon SG8-32-3</name>
    <dbReference type="NCBI Taxonomy" id="1685125"/>
    <lineage>
        <taxon>Archaea</taxon>
        <taxon>Candidatus Bathyarchaeota</taxon>
        <taxon>MCG-1</taxon>
    </lineage>
</organism>
<dbReference type="PATRIC" id="fig|1685125.3.peg.379"/>
<comment type="caution">
    <text evidence="4">The sequence shown here is derived from an EMBL/GenBank/DDBJ whole genome shotgun (WGS) entry which is preliminary data.</text>
</comment>
<dbReference type="EMBL" id="LFWV01000017">
    <property type="protein sequence ID" value="KON31956.1"/>
    <property type="molecule type" value="Genomic_DNA"/>
</dbReference>
<dbReference type="Pfam" id="PF25087">
    <property type="entry name" value="GMPPB_C"/>
    <property type="match status" value="1"/>
</dbReference>
<dbReference type="Pfam" id="PF00483">
    <property type="entry name" value="NTP_transferase"/>
    <property type="match status" value="1"/>
</dbReference>
<gene>
    <name evidence="4" type="ORF">AC478_01680</name>
</gene>
<dbReference type="InterPro" id="IPR050486">
    <property type="entry name" value="Mannose-1P_guanyltransferase"/>
</dbReference>
<protein>
    <submittedName>
        <fullName evidence="4">Nucleotidyltransferase</fullName>
    </submittedName>
</protein>
<proteinExistence type="inferred from homology"/>
<comment type="similarity">
    <text evidence="1">Belongs to the transferase hexapeptide repeat family.</text>
</comment>
<keyword evidence="4" id="KW-0808">Transferase</keyword>
<dbReference type="SUPFAM" id="SSF53448">
    <property type="entry name" value="Nucleotide-diphospho-sugar transferases"/>
    <property type="match status" value="1"/>
</dbReference>
<dbReference type="InterPro" id="IPR005835">
    <property type="entry name" value="NTP_transferase_dom"/>
</dbReference>
<evidence type="ECO:0000259" key="2">
    <source>
        <dbReference type="Pfam" id="PF00483"/>
    </source>
</evidence>
<accession>A0A0M0BUX2</accession>
<dbReference type="CDD" id="cd04181">
    <property type="entry name" value="NTP_transferase"/>
    <property type="match status" value="1"/>
</dbReference>
<dbReference type="InterPro" id="IPR011004">
    <property type="entry name" value="Trimer_LpxA-like_sf"/>
</dbReference>
<dbReference type="Gene3D" id="3.90.550.10">
    <property type="entry name" value="Spore Coat Polysaccharide Biosynthesis Protein SpsA, Chain A"/>
    <property type="match status" value="1"/>
</dbReference>